<dbReference type="Proteomes" id="UP000275408">
    <property type="component" value="Unassembled WGS sequence"/>
</dbReference>
<dbReference type="AlphaFoldDB" id="A0A3M6V0A2"/>
<dbReference type="EMBL" id="RCHS01000363">
    <property type="protein sequence ID" value="RMX59363.1"/>
    <property type="molecule type" value="Genomic_DNA"/>
</dbReference>
<reference evidence="1 2" key="1">
    <citation type="journal article" date="2018" name="Sci. Rep.">
        <title>Comparative analysis of the Pocillopora damicornis genome highlights role of immune system in coral evolution.</title>
        <authorList>
            <person name="Cunning R."/>
            <person name="Bay R.A."/>
            <person name="Gillette P."/>
            <person name="Baker A.C."/>
            <person name="Traylor-Knowles N."/>
        </authorList>
    </citation>
    <scope>NUCLEOTIDE SEQUENCE [LARGE SCALE GENOMIC DNA]</scope>
    <source>
        <strain evidence="1">RSMAS</strain>
        <tissue evidence="1">Whole animal</tissue>
    </source>
</reference>
<evidence type="ECO:0000313" key="2">
    <source>
        <dbReference type="Proteomes" id="UP000275408"/>
    </source>
</evidence>
<protein>
    <submittedName>
        <fullName evidence="1">Uncharacterized protein</fullName>
    </submittedName>
</protein>
<accession>A0A3M6V0A2</accession>
<gene>
    <name evidence="1" type="ORF">pdam_00025712</name>
</gene>
<sequence length="136" mass="15957">MWLLLKDPGMSEGKRAVKGNEQGDRHEMNRCREYEQDFIVDAFDEEFWFRLDPFIMIKVHQKQNKGLSWNRAMDEVHVEKLISKYKDSGELESEDPALLMLKKWPASEQAMLPVELAMEGEKDNVAAFLIRVMSHE</sequence>
<comment type="caution">
    <text evidence="1">The sequence shown here is derived from an EMBL/GenBank/DDBJ whole genome shotgun (WGS) entry which is preliminary data.</text>
</comment>
<proteinExistence type="predicted"/>
<name>A0A3M6V0A2_POCDA</name>
<evidence type="ECO:0000313" key="1">
    <source>
        <dbReference type="EMBL" id="RMX59363.1"/>
    </source>
</evidence>
<keyword evidence="2" id="KW-1185">Reference proteome</keyword>
<feature type="non-terminal residue" evidence="1">
    <location>
        <position position="136"/>
    </location>
</feature>
<dbReference type="OrthoDB" id="10481563at2759"/>
<organism evidence="1 2">
    <name type="scientific">Pocillopora damicornis</name>
    <name type="common">Cauliflower coral</name>
    <name type="synonym">Millepora damicornis</name>
    <dbReference type="NCBI Taxonomy" id="46731"/>
    <lineage>
        <taxon>Eukaryota</taxon>
        <taxon>Metazoa</taxon>
        <taxon>Cnidaria</taxon>
        <taxon>Anthozoa</taxon>
        <taxon>Hexacorallia</taxon>
        <taxon>Scleractinia</taxon>
        <taxon>Astrocoeniina</taxon>
        <taxon>Pocilloporidae</taxon>
        <taxon>Pocillopora</taxon>
    </lineage>
</organism>